<evidence type="ECO:0000313" key="2">
    <source>
        <dbReference type="EMBL" id="OUC76811.1"/>
    </source>
</evidence>
<keyword evidence="1" id="KW-0732">Signal</keyword>
<gene>
    <name evidence="2" type="ORF">CA982_20015</name>
</gene>
<evidence type="ECO:0008006" key="4">
    <source>
        <dbReference type="Google" id="ProtNLM"/>
    </source>
</evidence>
<dbReference type="InterPro" id="IPR011042">
    <property type="entry name" value="6-blade_b-propeller_TolB-like"/>
</dbReference>
<proteinExistence type="predicted"/>
<dbReference type="OrthoDB" id="4564604at2"/>
<dbReference type="AlphaFoldDB" id="A0A243Q743"/>
<dbReference type="EMBL" id="NGFO01000027">
    <property type="protein sequence ID" value="OUC76811.1"/>
    <property type="molecule type" value="Genomic_DNA"/>
</dbReference>
<dbReference type="SUPFAM" id="SSF63829">
    <property type="entry name" value="Calcium-dependent phosphotriesterase"/>
    <property type="match status" value="1"/>
</dbReference>
<comment type="caution">
    <text evidence="2">The sequence shown here is derived from an EMBL/GenBank/DDBJ whole genome shotgun (WGS) entry which is preliminary data.</text>
</comment>
<protein>
    <recommendedName>
        <fullName evidence="4">SMP-30/Gluconolactonase/LRE-like region domain-containing protein</fullName>
    </recommendedName>
</protein>
<name>A0A243Q743_9ACTN</name>
<accession>A0A243Q743</accession>
<feature type="chain" id="PRO_5012647782" description="SMP-30/Gluconolactonase/LRE-like region domain-containing protein" evidence="1">
    <location>
        <begin position="23"/>
        <end position="304"/>
    </location>
</feature>
<sequence length="304" mass="30829">MGAVVVVLASAVLGVQAPTAVAAPGCAHVRVTDIVPSPTPTGWSENVGYDAAGNLWVSRILENVVERRNQQGRVTARVRVESPGAVRRGPDDLLYVASGDSPVTMLPGSPLVGKVLRIDPRTPSAPATVFARGLGMPNGLAVDRTGDVYVSDGRLGVVRIRPDGSVDHAWSAAAPKNLTPSATINGTGINGAVIVGRDLYVTLTVSATGRVLRVPLADPAAYSVAADLAAPLPGVLDDLTEVTPGRLAVSSTTGQVHLVDLGTGRSCTANVGQPVTALAAVPGSAGRLVAGTESGVLLTLSIGR</sequence>
<dbReference type="Gene3D" id="2.120.10.30">
    <property type="entry name" value="TolB, C-terminal domain"/>
    <property type="match status" value="1"/>
</dbReference>
<dbReference type="STRING" id="417102.CA982_20015"/>
<evidence type="ECO:0000313" key="3">
    <source>
        <dbReference type="Proteomes" id="UP000194632"/>
    </source>
</evidence>
<reference evidence="2 3" key="1">
    <citation type="submission" date="2017-05" db="EMBL/GenBank/DDBJ databases">
        <title>Biotechnological potential of actinobacteria isolated from South African environments.</title>
        <authorList>
            <person name="Le Roes-Hill M."/>
            <person name="Prins A."/>
            <person name="Durrell K.A."/>
        </authorList>
    </citation>
    <scope>NUCLEOTIDE SEQUENCE [LARGE SCALE GENOMIC DNA]</scope>
    <source>
        <strain evidence="2">BS2</strain>
    </source>
</reference>
<evidence type="ECO:0000256" key="1">
    <source>
        <dbReference type="SAM" id="SignalP"/>
    </source>
</evidence>
<feature type="signal peptide" evidence="1">
    <location>
        <begin position="1"/>
        <end position="22"/>
    </location>
</feature>
<dbReference type="Proteomes" id="UP000194632">
    <property type="component" value="Unassembled WGS sequence"/>
</dbReference>
<organism evidence="2 3">
    <name type="scientific">Gordonia lacunae</name>
    <dbReference type="NCBI Taxonomy" id="417102"/>
    <lineage>
        <taxon>Bacteria</taxon>
        <taxon>Bacillati</taxon>
        <taxon>Actinomycetota</taxon>
        <taxon>Actinomycetes</taxon>
        <taxon>Mycobacteriales</taxon>
        <taxon>Gordoniaceae</taxon>
        <taxon>Gordonia</taxon>
    </lineage>
</organism>
<keyword evidence="3" id="KW-1185">Reference proteome</keyword>